<keyword evidence="3" id="KW-1185">Reference proteome</keyword>
<feature type="coiled-coil region" evidence="1">
    <location>
        <begin position="13"/>
        <end position="72"/>
    </location>
</feature>
<dbReference type="AlphaFoldDB" id="A0A7J7K7K5"/>
<keyword evidence="1" id="KW-0175">Coiled coil</keyword>
<organism evidence="2 3">
    <name type="scientific">Bugula neritina</name>
    <name type="common">Brown bryozoan</name>
    <name type="synonym">Sertularia neritina</name>
    <dbReference type="NCBI Taxonomy" id="10212"/>
    <lineage>
        <taxon>Eukaryota</taxon>
        <taxon>Metazoa</taxon>
        <taxon>Spiralia</taxon>
        <taxon>Lophotrochozoa</taxon>
        <taxon>Bryozoa</taxon>
        <taxon>Gymnolaemata</taxon>
        <taxon>Cheilostomatida</taxon>
        <taxon>Flustrina</taxon>
        <taxon>Buguloidea</taxon>
        <taxon>Bugulidae</taxon>
        <taxon>Bugula</taxon>
    </lineage>
</organism>
<dbReference type="Gene3D" id="1.20.5.170">
    <property type="match status" value="1"/>
</dbReference>
<evidence type="ECO:0000313" key="2">
    <source>
        <dbReference type="EMBL" id="KAF6034609.1"/>
    </source>
</evidence>
<gene>
    <name evidence="2" type="ORF">EB796_007078</name>
</gene>
<name>A0A7J7K7K5_BUGNE</name>
<dbReference type="EMBL" id="VXIV02001034">
    <property type="protein sequence ID" value="KAF6034609.1"/>
    <property type="molecule type" value="Genomic_DNA"/>
</dbReference>
<proteinExistence type="predicted"/>
<evidence type="ECO:0000256" key="1">
    <source>
        <dbReference type="SAM" id="Coils"/>
    </source>
</evidence>
<dbReference type="OrthoDB" id="128924at2759"/>
<evidence type="ECO:0000313" key="3">
    <source>
        <dbReference type="Proteomes" id="UP000593567"/>
    </source>
</evidence>
<sequence length="72" mass="8097">MLEKAEEDYLAQVKSLGDKLESAETSAADHEREAIKLRMDNEKLEKDLAEAIEKLKAMQENLHSAIADLNNV</sequence>
<accession>A0A7J7K7K5</accession>
<comment type="caution">
    <text evidence="2">The sequence shown here is derived from an EMBL/GenBank/DDBJ whole genome shotgun (WGS) entry which is preliminary data.</text>
</comment>
<reference evidence="2" key="1">
    <citation type="submission" date="2020-06" db="EMBL/GenBank/DDBJ databases">
        <title>Draft genome of Bugula neritina, a colonial animal packing powerful symbionts and potential medicines.</title>
        <authorList>
            <person name="Rayko M."/>
        </authorList>
    </citation>
    <scope>NUCLEOTIDE SEQUENCE [LARGE SCALE GENOMIC DNA]</scope>
    <source>
        <strain evidence="2">Kwan_BN1</strain>
    </source>
</reference>
<dbReference type="Proteomes" id="UP000593567">
    <property type="component" value="Unassembled WGS sequence"/>
</dbReference>
<protein>
    <submittedName>
        <fullName evidence="2">Uncharacterized protein</fullName>
    </submittedName>
</protein>
<dbReference type="SUPFAM" id="SSF57997">
    <property type="entry name" value="Tropomyosin"/>
    <property type="match status" value="1"/>
</dbReference>